<dbReference type="SUPFAM" id="SSF49265">
    <property type="entry name" value="Fibronectin type III"/>
    <property type="match status" value="1"/>
</dbReference>
<dbReference type="GO" id="GO:0005886">
    <property type="term" value="C:plasma membrane"/>
    <property type="evidence" value="ECO:0007669"/>
    <property type="project" value="TreeGrafter"/>
</dbReference>
<evidence type="ECO:0000256" key="1">
    <source>
        <dbReference type="SAM" id="MobiDB-lite"/>
    </source>
</evidence>
<accession>A0A7K9VJ39</accession>
<feature type="non-terminal residue" evidence="3">
    <location>
        <position position="1"/>
    </location>
</feature>
<feature type="region of interest" description="Disordered" evidence="1">
    <location>
        <begin position="155"/>
        <end position="194"/>
    </location>
</feature>
<dbReference type="AlphaFoldDB" id="A0A7K9VJ39"/>
<evidence type="ECO:0000313" key="3">
    <source>
        <dbReference type="EMBL" id="NXI72633.1"/>
    </source>
</evidence>
<feature type="transmembrane region" description="Helical" evidence="2">
    <location>
        <begin position="72"/>
        <end position="92"/>
    </location>
</feature>
<reference evidence="3 4" key="1">
    <citation type="submission" date="2019-09" db="EMBL/GenBank/DDBJ databases">
        <title>Bird 10,000 Genomes (B10K) Project - Family phase.</title>
        <authorList>
            <person name="Zhang G."/>
        </authorList>
    </citation>
    <scope>NUCLEOTIDE SEQUENCE [LARGE SCALE GENOMIC DNA]</scope>
    <source>
        <strain evidence="3">B10K-DU-001-57</strain>
        <tissue evidence="3">Muscle</tissue>
    </source>
</reference>
<dbReference type="Gene3D" id="2.60.40.10">
    <property type="entry name" value="Immunoglobulins"/>
    <property type="match status" value="1"/>
</dbReference>
<dbReference type="PRINTS" id="PR01777">
    <property type="entry name" value="INTERFERONGR"/>
</dbReference>
<dbReference type="EMBL" id="VXAA01006355">
    <property type="protein sequence ID" value="NXI72633.1"/>
    <property type="molecule type" value="Genomic_DNA"/>
</dbReference>
<comment type="caution">
    <text evidence="3">The sequence shown here is derived from an EMBL/GenBank/DDBJ whole genome shotgun (WGS) entry which is preliminary data.</text>
</comment>
<dbReference type="InterPro" id="IPR008355">
    <property type="entry name" value="Interferon_gamma_rcpt_asu"/>
</dbReference>
<proteinExistence type="predicted"/>
<keyword evidence="2" id="KW-0812">Transmembrane</keyword>
<feature type="non-terminal residue" evidence="3">
    <location>
        <position position="270"/>
    </location>
</feature>
<dbReference type="PANTHER" id="PTHR20859">
    <property type="entry name" value="INTERFERON/INTERLEUKIN RECEPTOR"/>
    <property type="match status" value="1"/>
</dbReference>
<name>A0A7K9VJ39_ANSSE</name>
<dbReference type="Proteomes" id="UP000567872">
    <property type="component" value="Unassembled WGS sequence"/>
</dbReference>
<organism evidence="3 4">
    <name type="scientific">Anseranas semipalmata</name>
    <name type="common">Magpie goose</name>
    <name type="synonym">Anas semipalmata</name>
    <dbReference type="NCBI Taxonomy" id="8851"/>
    <lineage>
        <taxon>Eukaryota</taxon>
        <taxon>Metazoa</taxon>
        <taxon>Chordata</taxon>
        <taxon>Craniata</taxon>
        <taxon>Vertebrata</taxon>
        <taxon>Euteleostomi</taxon>
        <taxon>Archelosauria</taxon>
        <taxon>Archosauria</taxon>
        <taxon>Dinosauria</taxon>
        <taxon>Saurischia</taxon>
        <taxon>Theropoda</taxon>
        <taxon>Coelurosauria</taxon>
        <taxon>Aves</taxon>
        <taxon>Neognathae</taxon>
        <taxon>Galloanserae</taxon>
        <taxon>Anseriformes</taxon>
        <taxon>Anseranatidae</taxon>
        <taxon>Anseranas</taxon>
    </lineage>
</organism>
<evidence type="ECO:0000256" key="2">
    <source>
        <dbReference type="SAM" id="Phobius"/>
    </source>
</evidence>
<evidence type="ECO:0000313" key="4">
    <source>
        <dbReference type="Proteomes" id="UP000567872"/>
    </source>
</evidence>
<dbReference type="OrthoDB" id="9946382at2759"/>
<gene>
    <name evidence="3" type="primary">Ifngr1_1</name>
    <name evidence="3" type="ORF">ANSSEM_R15609</name>
</gene>
<dbReference type="GO" id="GO:0019955">
    <property type="term" value="F:cytokine binding"/>
    <property type="evidence" value="ECO:0007669"/>
    <property type="project" value="InterPro"/>
</dbReference>
<dbReference type="InterPro" id="IPR013783">
    <property type="entry name" value="Ig-like_fold"/>
</dbReference>
<dbReference type="PANTHER" id="PTHR20859:SF5">
    <property type="entry name" value="INTERFERON GAMMA RECEPTOR 1"/>
    <property type="match status" value="1"/>
</dbReference>
<keyword evidence="2" id="KW-1133">Transmembrane helix</keyword>
<keyword evidence="4" id="KW-1185">Reference proteome</keyword>
<keyword evidence="2" id="KW-0472">Membrane</keyword>
<dbReference type="InterPro" id="IPR036116">
    <property type="entry name" value="FN3_sf"/>
</dbReference>
<dbReference type="InterPro" id="IPR050650">
    <property type="entry name" value="Type-II_Cytokine-TF_Rcpt"/>
</dbReference>
<protein>
    <submittedName>
        <fullName evidence="3">INGR1 protein</fullName>
    </submittedName>
</protein>
<sequence>SFFFLFLKSKEELFPDTCEMDKCSLNIPVTSEGSTYCVSVKGSMYDNLIVGAQSEESCIQVPLKQSLSIQDIIIVSVVMLAVGVTLTVCCGFKKLRKKNIKLPKSLVSVIRNLNADNILESKSEVKYISVISVVPVQPLLPLNGKEALLKVEPEEEALSPANSGEGASSGPPPEAPDKVEESSVQESTEAVPCDDEQNCKVKEGYFISDSNQTDICSNSSGPEVSATEIQQPVMPSSCFKFSGYDKPHMPLNELIDVDEEQPVIAYRPTD</sequence>
<dbReference type="GO" id="GO:0004896">
    <property type="term" value="F:cytokine receptor activity"/>
    <property type="evidence" value="ECO:0007669"/>
    <property type="project" value="InterPro"/>
</dbReference>